<keyword evidence="2" id="KW-1185">Reference proteome</keyword>
<reference evidence="1 2" key="1">
    <citation type="submission" date="2019-01" db="EMBL/GenBank/DDBJ databases">
        <title>Sinorhodobacter populi sp. nov. isolated from the symptomatic bark tissue of Populus euramericana canker.</title>
        <authorList>
            <person name="Xu G."/>
        </authorList>
    </citation>
    <scope>NUCLEOTIDE SEQUENCE [LARGE SCALE GENOMIC DNA]</scope>
    <source>
        <strain evidence="1 2">2D-5</strain>
    </source>
</reference>
<protein>
    <recommendedName>
        <fullName evidence="3">DUF3467 domain-containing protein</fullName>
    </recommendedName>
</protein>
<dbReference type="AlphaFoldDB" id="A0A443IPM2"/>
<name>A0A443IPM2_9RHOB</name>
<accession>A0A443IPM2</accession>
<organism evidence="1 2">
    <name type="scientific">Paenirhodobacter populi</name>
    <dbReference type="NCBI Taxonomy" id="2306993"/>
    <lineage>
        <taxon>Bacteria</taxon>
        <taxon>Pseudomonadati</taxon>
        <taxon>Pseudomonadota</taxon>
        <taxon>Alphaproteobacteria</taxon>
        <taxon>Rhodobacterales</taxon>
        <taxon>Rhodobacter group</taxon>
        <taxon>Paenirhodobacter</taxon>
    </lineage>
</organism>
<proteinExistence type="predicted"/>
<evidence type="ECO:0000313" key="2">
    <source>
        <dbReference type="Proteomes" id="UP000285710"/>
    </source>
</evidence>
<evidence type="ECO:0000313" key="1">
    <source>
        <dbReference type="EMBL" id="RWR08539.1"/>
    </source>
</evidence>
<sequence>MEEDLKPQFGKVPETLGAVAFSGPATVVNRVVVTEADGIVRISTMESDTNENVHFRGAVVMSLGLAEQLSEMLQHITASARSRMAQNG</sequence>
<dbReference type="RefSeq" id="WP_128270398.1">
    <property type="nucleotide sequence ID" value="NZ_SAUW01000017.1"/>
</dbReference>
<gene>
    <name evidence="1" type="ORF">D2T33_15705</name>
</gene>
<reference evidence="1 2" key="2">
    <citation type="submission" date="2019-01" db="EMBL/GenBank/DDBJ databases">
        <authorList>
            <person name="Li Y."/>
        </authorList>
    </citation>
    <scope>NUCLEOTIDE SEQUENCE [LARGE SCALE GENOMIC DNA]</scope>
    <source>
        <strain evidence="1 2">2D-5</strain>
    </source>
</reference>
<comment type="caution">
    <text evidence="1">The sequence shown here is derived from an EMBL/GenBank/DDBJ whole genome shotgun (WGS) entry which is preliminary data.</text>
</comment>
<evidence type="ECO:0008006" key="3">
    <source>
        <dbReference type="Google" id="ProtNLM"/>
    </source>
</evidence>
<dbReference type="EMBL" id="SAUW01000017">
    <property type="protein sequence ID" value="RWR08539.1"/>
    <property type="molecule type" value="Genomic_DNA"/>
</dbReference>
<dbReference type="Proteomes" id="UP000285710">
    <property type="component" value="Unassembled WGS sequence"/>
</dbReference>